<dbReference type="GO" id="GO:0005524">
    <property type="term" value="F:ATP binding"/>
    <property type="evidence" value="ECO:0007669"/>
    <property type="project" value="UniProtKB-KW"/>
</dbReference>
<dbReference type="Pfam" id="PF13614">
    <property type="entry name" value="AAA_31"/>
    <property type="match status" value="1"/>
</dbReference>
<dbReference type="Pfam" id="PF02706">
    <property type="entry name" value="Wzz"/>
    <property type="match status" value="1"/>
</dbReference>
<feature type="transmembrane region" description="Helical" evidence="17">
    <location>
        <begin position="183"/>
        <end position="204"/>
    </location>
</feature>
<evidence type="ECO:0000256" key="16">
    <source>
        <dbReference type="ARBA" id="ARBA00051245"/>
    </source>
</evidence>
<dbReference type="CDD" id="cd05387">
    <property type="entry name" value="BY-kinase"/>
    <property type="match status" value="1"/>
</dbReference>
<dbReference type="Gene3D" id="3.40.50.300">
    <property type="entry name" value="P-loop containing nucleotide triphosphate hydrolases"/>
    <property type="match status" value="1"/>
</dbReference>
<evidence type="ECO:0000256" key="7">
    <source>
        <dbReference type="ARBA" id="ARBA00022519"/>
    </source>
</evidence>
<name>A0A2M7T6S7_9ACTN</name>
<feature type="transmembrane region" description="Helical" evidence="17">
    <location>
        <begin position="25"/>
        <end position="45"/>
    </location>
</feature>
<keyword evidence="15" id="KW-0829">Tyrosine-protein kinase</keyword>
<dbReference type="FunFam" id="3.40.50.300:FF:000527">
    <property type="entry name" value="Tyrosine-protein kinase etk"/>
    <property type="match status" value="1"/>
</dbReference>
<evidence type="ECO:0000256" key="13">
    <source>
        <dbReference type="ARBA" id="ARBA00022989"/>
    </source>
</evidence>
<keyword evidence="8" id="KW-0808">Transferase</keyword>
<evidence type="ECO:0000256" key="9">
    <source>
        <dbReference type="ARBA" id="ARBA00022692"/>
    </source>
</evidence>
<evidence type="ECO:0000256" key="3">
    <source>
        <dbReference type="ARBA" id="ARBA00007316"/>
    </source>
</evidence>
<protein>
    <recommendedName>
        <fullName evidence="5">non-specific protein-tyrosine kinase</fullName>
        <ecNumber evidence="5">2.7.10.2</ecNumber>
    </recommendedName>
</protein>
<dbReference type="Pfam" id="PF13807">
    <property type="entry name" value="GNVR"/>
    <property type="match status" value="1"/>
</dbReference>
<dbReference type="InterPro" id="IPR005702">
    <property type="entry name" value="Wzc-like_C"/>
</dbReference>
<sequence length="460" mass="49887">MECRLKLEEQFEVLQFIKILGKRKAIIVLGTIICLLGSIVATSLMTPKFEASVEMLVSQGQIAPSNQSLGESYQALLLSERLAMTFKEMISSRTLAERVISKLELPLLPEDLQKKVGAKLVKDTQLIEISVTDDNPVQVKNIANAYASEFVTITKEVIPSSALINVKVVEPAVVPLDPVKPNATLNVILGFLIGLMASIGLAFLMETLDVTIKEQEDVEGLLGVPSLGKIPGGESPFLLSNDNAIVSDAYRSIRTNLQYINFNQSIKTLIVSSPNQSEGKTTVSANLAIVYAQAGYKVLIIECDLRRPTLANLFYIPDDRGLSNVLAGAATVESVMRETQVDGLQIISSGPIPPNPADLLNSEHMDRALADLREKFDLIILDSPPALAITDTAILSTKADAVLLLSHYGKTKKNEIVAAKEALSKVGARIIGFVINGANMPRKGGYYYYKSYAEQPTATN</sequence>
<comment type="similarity">
    <text evidence="4">Belongs to the etk/wzc family.</text>
</comment>
<evidence type="ECO:0000256" key="17">
    <source>
        <dbReference type="SAM" id="Phobius"/>
    </source>
</evidence>
<comment type="subcellular location">
    <subcellularLocation>
        <location evidence="1">Cell inner membrane</location>
        <topology evidence="1">Multi-pass membrane protein</topology>
    </subcellularLocation>
</comment>
<dbReference type="InterPro" id="IPR050445">
    <property type="entry name" value="Bact_polysacc_biosynth/exp"/>
</dbReference>
<keyword evidence="13 17" id="KW-1133">Transmembrane helix</keyword>
<evidence type="ECO:0000256" key="5">
    <source>
        <dbReference type="ARBA" id="ARBA00011903"/>
    </source>
</evidence>
<evidence type="ECO:0000313" key="21">
    <source>
        <dbReference type="EMBL" id="PIZ36775.1"/>
    </source>
</evidence>
<dbReference type="Proteomes" id="UP000230956">
    <property type="component" value="Unassembled WGS sequence"/>
</dbReference>
<dbReference type="EMBL" id="PFNG01000189">
    <property type="protein sequence ID" value="PIZ36775.1"/>
    <property type="molecule type" value="Genomic_DNA"/>
</dbReference>
<comment type="similarity">
    <text evidence="2">Belongs to the CpsC/CapA family.</text>
</comment>
<keyword evidence="9 17" id="KW-0812">Transmembrane</keyword>
<comment type="caution">
    <text evidence="21">The sequence shown here is derived from an EMBL/GenBank/DDBJ whole genome shotgun (WGS) entry which is preliminary data.</text>
</comment>
<dbReference type="PANTHER" id="PTHR32309">
    <property type="entry name" value="TYROSINE-PROTEIN KINASE"/>
    <property type="match status" value="1"/>
</dbReference>
<evidence type="ECO:0000256" key="4">
    <source>
        <dbReference type="ARBA" id="ARBA00008883"/>
    </source>
</evidence>
<dbReference type="InterPro" id="IPR032807">
    <property type="entry name" value="GNVR"/>
</dbReference>
<evidence type="ECO:0000259" key="19">
    <source>
        <dbReference type="Pfam" id="PF13614"/>
    </source>
</evidence>
<evidence type="ECO:0000256" key="10">
    <source>
        <dbReference type="ARBA" id="ARBA00022741"/>
    </source>
</evidence>
<evidence type="ECO:0000259" key="18">
    <source>
        <dbReference type="Pfam" id="PF02706"/>
    </source>
</evidence>
<evidence type="ECO:0000259" key="20">
    <source>
        <dbReference type="Pfam" id="PF13807"/>
    </source>
</evidence>
<dbReference type="NCBIfam" id="TIGR01007">
    <property type="entry name" value="eps_fam"/>
    <property type="match status" value="1"/>
</dbReference>
<evidence type="ECO:0000256" key="6">
    <source>
        <dbReference type="ARBA" id="ARBA00022475"/>
    </source>
</evidence>
<accession>A0A2M7T6S7</accession>
<evidence type="ECO:0000256" key="1">
    <source>
        <dbReference type="ARBA" id="ARBA00004429"/>
    </source>
</evidence>
<keyword evidence="10" id="KW-0547">Nucleotide-binding</keyword>
<keyword evidence="7" id="KW-0997">Cell inner membrane</keyword>
<dbReference type="InterPro" id="IPR027417">
    <property type="entry name" value="P-loop_NTPase"/>
</dbReference>
<feature type="domain" description="Polysaccharide chain length determinant N-terminal" evidence="18">
    <location>
        <begin position="10"/>
        <end position="103"/>
    </location>
</feature>
<evidence type="ECO:0000256" key="14">
    <source>
        <dbReference type="ARBA" id="ARBA00023136"/>
    </source>
</evidence>
<evidence type="ECO:0000256" key="12">
    <source>
        <dbReference type="ARBA" id="ARBA00022840"/>
    </source>
</evidence>
<proteinExistence type="inferred from homology"/>
<dbReference type="InterPro" id="IPR003856">
    <property type="entry name" value="LPS_length_determ_N"/>
</dbReference>
<organism evidence="21 22">
    <name type="scientific">Candidatus Aquicultor secundus</name>
    <dbReference type="NCBI Taxonomy" id="1973895"/>
    <lineage>
        <taxon>Bacteria</taxon>
        <taxon>Bacillati</taxon>
        <taxon>Actinomycetota</taxon>
        <taxon>Candidatus Aquicultoria</taxon>
        <taxon>Candidatus Aquicultorales</taxon>
        <taxon>Candidatus Aquicultoraceae</taxon>
        <taxon>Candidatus Aquicultor</taxon>
    </lineage>
</organism>
<evidence type="ECO:0000256" key="2">
    <source>
        <dbReference type="ARBA" id="ARBA00006683"/>
    </source>
</evidence>
<keyword evidence="14 17" id="KW-0472">Membrane</keyword>
<keyword evidence="12" id="KW-0067">ATP-binding</keyword>
<evidence type="ECO:0000313" key="22">
    <source>
        <dbReference type="Proteomes" id="UP000230956"/>
    </source>
</evidence>
<dbReference type="EC" id="2.7.10.2" evidence="5"/>
<comment type="catalytic activity">
    <reaction evidence="16">
        <text>L-tyrosyl-[protein] + ATP = O-phospho-L-tyrosyl-[protein] + ADP + H(+)</text>
        <dbReference type="Rhea" id="RHEA:10596"/>
        <dbReference type="Rhea" id="RHEA-COMP:10136"/>
        <dbReference type="Rhea" id="RHEA-COMP:20101"/>
        <dbReference type="ChEBI" id="CHEBI:15378"/>
        <dbReference type="ChEBI" id="CHEBI:30616"/>
        <dbReference type="ChEBI" id="CHEBI:46858"/>
        <dbReference type="ChEBI" id="CHEBI:61978"/>
        <dbReference type="ChEBI" id="CHEBI:456216"/>
        <dbReference type="EC" id="2.7.10.2"/>
    </reaction>
</comment>
<dbReference type="GO" id="GO:0042802">
    <property type="term" value="F:identical protein binding"/>
    <property type="evidence" value="ECO:0007669"/>
    <property type="project" value="UniProtKB-ARBA"/>
</dbReference>
<feature type="domain" description="Tyrosine-protein kinase G-rich" evidence="20">
    <location>
        <begin position="157"/>
        <end position="204"/>
    </location>
</feature>
<dbReference type="GO" id="GO:0004715">
    <property type="term" value="F:non-membrane spanning protein tyrosine kinase activity"/>
    <property type="evidence" value="ECO:0007669"/>
    <property type="project" value="UniProtKB-EC"/>
</dbReference>
<dbReference type="AlphaFoldDB" id="A0A2M7T6S7"/>
<feature type="domain" description="AAA" evidence="19">
    <location>
        <begin position="279"/>
        <end position="404"/>
    </location>
</feature>
<reference evidence="22" key="1">
    <citation type="submission" date="2017-09" db="EMBL/GenBank/DDBJ databases">
        <title>Depth-based differentiation of microbial function through sediment-hosted aquifers and enrichment of novel symbionts in the deep terrestrial subsurface.</title>
        <authorList>
            <person name="Probst A.J."/>
            <person name="Ladd B."/>
            <person name="Jarett J.K."/>
            <person name="Geller-Mcgrath D.E."/>
            <person name="Sieber C.M.K."/>
            <person name="Emerson J.B."/>
            <person name="Anantharaman K."/>
            <person name="Thomas B.C."/>
            <person name="Malmstrom R."/>
            <person name="Stieglmeier M."/>
            <person name="Klingl A."/>
            <person name="Woyke T."/>
            <person name="Ryan C.M."/>
            <person name="Banfield J.F."/>
        </authorList>
    </citation>
    <scope>NUCLEOTIDE SEQUENCE [LARGE SCALE GENOMIC DNA]</scope>
</reference>
<dbReference type="PANTHER" id="PTHR32309:SF13">
    <property type="entry name" value="FERRIC ENTEROBACTIN TRANSPORT PROTEIN FEPE"/>
    <property type="match status" value="1"/>
</dbReference>
<evidence type="ECO:0000256" key="15">
    <source>
        <dbReference type="ARBA" id="ARBA00023137"/>
    </source>
</evidence>
<dbReference type="GO" id="GO:0005886">
    <property type="term" value="C:plasma membrane"/>
    <property type="evidence" value="ECO:0007669"/>
    <property type="project" value="UniProtKB-SubCell"/>
</dbReference>
<dbReference type="SUPFAM" id="SSF52540">
    <property type="entry name" value="P-loop containing nucleoside triphosphate hydrolases"/>
    <property type="match status" value="1"/>
</dbReference>
<evidence type="ECO:0000256" key="8">
    <source>
        <dbReference type="ARBA" id="ARBA00022679"/>
    </source>
</evidence>
<keyword evidence="11" id="KW-0418">Kinase</keyword>
<evidence type="ECO:0000256" key="11">
    <source>
        <dbReference type="ARBA" id="ARBA00022777"/>
    </source>
</evidence>
<dbReference type="InterPro" id="IPR025669">
    <property type="entry name" value="AAA_dom"/>
</dbReference>
<comment type="similarity">
    <text evidence="3">Belongs to the CpsD/CapB family.</text>
</comment>
<gene>
    <name evidence="21" type="ORF">COY37_08085</name>
</gene>
<keyword evidence="6" id="KW-1003">Cell membrane</keyword>